<protein>
    <recommendedName>
        <fullName evidence="4">DUF4871 domain-containing protein</fullName>
    </recommendedName>
</protein>
<evidence type="ECO:0000313" key="1">
    <source>
        <dbReference type="EMBL" id="MBY6275578.1"/>
    </source>
</evidence>
<dbReference type="EMBL" id="LWLV01000351">
    <property type="protein sequence ID" value="OTA41583.1"/>
    <property type="molecule type" value="Genomic_DNA"/>
</dbReference>
<dbReference type="RefSeq" id="WP_273378478.1">
    <property type="nucleotide sequence ID" value="NZ_PIUK01000031.1"/>
</dbReference>
<dbReference type="AlphaFoldDB" id="A0A1Y2T8J8"/>
<proteinExistence type="predicted"/>
<accession>A0A1Y2T8J8</accession>
<reference evidence="2" key="1">
    <citation type="submission" date="2016-04" db="EMBL/GenBank/DDBJ databases">
        <authorList>
            <person name="Evans L.H."/>
            <person name="Alamgir A."/>
            <person name="Owens N."/>
            <person name="Weber N.D."/>
            <person name="Virtaneva K."/>
            <person name="Barbian K."/>
            <person name="Babar A."/>
            <person name="Rosenke K."/>
        </authorList>
    </citation>
    <scope>NUCLEOTIDE SEQUENCE [LARGE SCALE GENOMIC DNA]</scope>
    <source>
        <strain evidence="2">G2</strain>
    </source>
</reference>
<evidence type="ECO:0000313" key="3">
    <source>
        <dbReference type="Proteomes" id="UP000194267"/>
    </source>
</evidence>
<organism evidence="2 3">
    <name type="scientific">Symbiobacterium thermophilum</name>
    <dbReference type="NCBI Taxonomy" id="2734"/>
    <lineage>
        <taxon>Bacteria</taxon>
        <taxon>Bacillati</taxon>
        <taxon>Bacillota</taxon>
        <taxon>Clostridia</taxon>
        <taxon>Eubacteriales</taxon>
        <taxon>Symbiobacteriaceae</taxon>
        <taxon>Symbiobacterium</taxon>
    </lineage>
</organism>
<name>A0A1Y2T8J8_SYMTR</name>
<sequence length="160" mass="17558">MISVRGLRPAIWSGLLILMLALLYPRSTRVQTAGAWETTGTFEVPAVAADGTAFSYTMRGHEGQFGFIDSPFVAGKTDKYMWHFWGNQEDFLYKTLEVTGVNRRGQRVPVLTTTLGGEHNGAVAHTPSMMSLPTPGLWRLEVRVDGNHLGDIVVEVLPAA</sequence>
<comment type="caution">
    <text evidence="2">The sequence shown here is derived from an EMBL/GenBank/DDBJ whole genome shotgun (WGS) entry which is preliminary data.</text>
</comment>
<evidence type="ECO:0000313" key="2">
    <source>
        <dbReference type="EMBL" id="OTA41583.1"/>
    </source>
</evidence>
<reference evidence="1" key="3">
    <citation type="submission" date="2017-11" db="EMBL/GenBank/DDBJ databases">
        <title>Three new genomes from thermophilic consortium.</title>
        <authorList>
            <person name="Quaggio R."/>
            <person name="Amgarten D."/>
            <person name="Setubal J.C."/>
        </authorList>
    </citation>
    <scope>NUCLEOTIDE SEQUENCE</scope>
    <source>
        <strain evidence="1">ZCTH01-B2</strain>
    </source>
</reference>
<dbReference type="Gene3D" id="2.60.40.3830">
    <property type="match status" value="1"/>
</dbReference>
<dbReference type="EMBL" id="PIUK01000031">
    <property type="protein sequence ID" value="MBY6275578.1"/>
    <property type="molecule type" value="Genomic_DNA"/>
</dbReference>
<dbReference type="Proteomes" id="UP000732377">
    <property type="component" value="Unassembled WGS sequence"/>
</dbReference>
<gene>
    <name evidence="2" type="ORF">A6D92_05400</name>
    <name evidence="1" type="ORF">CWE10_05045</name>
</gene>
<evidence type="ECO:0008006" key="4">
    <source>
        <dbReference type="Google" id="ProtNLM"/>
    </source>
</evidence>
<reference evidence="3" key="2">
    <citation type="submission" date="2016-04" db="EMBL/GenBank/DDBJ databases">
        <authorList>
            <person name="Antunes L.P."/>
            <person name="Martins L.F."/>
            <person name="Pereira R.V."/>
            <person name="Thomas A.M."/>
            <person name="Barbosa D."/>
            <person name="Nascimento L."/>
            <person name="Silva G.M."/>
            <person name="Condomitti G.W."/>
            <person name="Digiampietri L.A."/>
            <person name="Lombardi K.C."/>
            <person name="Ramos P.L."/>
            <person name="Quaggio R.B."/>
            <person name="Oliveira J.C."/>
            <person name="Pascon R.C."/>
            <person name="Cruz J.B."/>
            <person name="Silva A.M."/>
            <person name="Setubal J.C."/>
        </authorList>
    </citation>
    <scope>NUCLEOTIDE SEQUENCE [LARGE SCALE GENOMIC DNA]</scope>
</reference>
<dbReference type="Proteomes" id="UP000194267">
    <property type="component" value="Unassembled WGS sequence"/>
</dbReference>